<organism evidence="2 3">
    <name type="scientific">Plakobranchus ocellatus</name>
    <dbReference type="NCBI Taxonomy" id="259542"/>
    <lineage>
        <taxon>Eukaryota</taxon>
        <taxon>Metazoa</taxon>
        <taxon>Spiralia</taxon>
        <taxon>Lophotrochozoa</taxon>
        <taxon>Mollusca</taxon>
        <taxon>Gastropoda</taxon>
        <taxon>Heterobranchia</taxon>
        <taxon>Euthyneura</taxon>
        <taxon>Panpulmonata</taxon>
        <taxon>Sacoglossa</taxon>
        <taxon>Placobranchoidea</taxon>
        <taxon>Plakobranchidae</taxon>
        <taxon>Plakobranchus</taxon>
    </lineage>
</organism>
<gene>
    <name evidence="2" type="ORF">PoB_005493000</name>
</gene>
<accession>A0AAV4CAI1</accession>
<comment type="caution">
    <text evidence="2">The sequence shown here is derived from an EMBL/GenBank/DDBJ whole genome shotgun (WGS) entry which is preliminary data.</text>
</comment>
<reference evidence="2 3" key="1">
    <citation type="journal article" date="2021" name="Elife">
        <title>Chloroplast acquisition without the gene transfer in kleptoplastic sea slugs, Plakobranchus ocellatus.</title>
        <authorList>
            <person name="Maeda T."/>
            <person name="Takahashi S."/>
            <person name="Yoshida T."/>
            <person name="Shimamura S."/>
            <person name="Takaki Y."/>
            <person name="Nagai Y."/>
            <person name="Toyoda A."/>
            <person name="Suzuki Y."/>
            <person name="Arimoto A."/>
            <person name="Ishii H."/>
            <person name="Satoh N."/>
            <person name="Nishiyama T."/>
            <person name="Hasebe M."/>
            <person name="Maruyama T."/>
            <person name="Minagawa J."/>
            <person name="Obokata J."/>
            <person name="Shigenobu S."/>
        </authorList>
    </citation>
    <scope>NUCLEOTIDE SEQUENCE [LARGE SCALE GENOMIC DNA]</scope>
</reference>
<evidence type="ECO:0000313" key="2">
    <source>
        <dbReference type="EMBL" id="GFO28425.1"/>
    </source>
</evidence>
<dbReference type="InterPro" id="IPR015128">
    <property type="entry name" value="Aurora-A-bd"/>
</dbReference>
<dbReference type="Proteomes" id="UP000735302">
    <property type="component" value="Unassembled WGS sequence"/>
</dbReference>
<evidence type="ECO:0000259" key="1">
    <source>
        <dbReference type="Pfam" id="PF09041"/>
    </source>
</evidence>
<dbReference type="EMBL" id="BLXT01006042">
    <property type="protein sequence ID" value="GFO28425.1"/>
    <property type="molecule type" value="Genomic_DNA"/>
</dbReference>
<dbReference type="AlphaFoldDB" id="A0AAV4CAI1"/>
<dbReference type="Pfam" id="PF09041">
    <property type="entry name" value="Aurora-A_bind"/>
    <property type="match status" value="1"/>
</dbReference>
<sequence>MELNYEFDAPKFVDFLQLAETDDGSDTDAWFDERTEDDYHFFRKTQGLLLPMKNLQGFELPILQGA</sequence>
<keyword evidence="3" id="KW-1185">Reference proteome</keyword>
<feature type="domain" description="Aurora-A binding" evidence="1">
    <location>
        <begin position="4"/>
        <end position="45"/>
    </location>
</feature>
<proteinExistence type="predicted"/>
<name>A0AAV4CAI1_9GAST</name>
<protein>
    <recommendedName>
        <fullName evidence="1">Aurora-A binding domain-containing protein</fullName>
    </recommendedName>
</protein>
<evidence type="ECO:0000313" key="3">
    <source>
        <dbReference type="Proteomes" id="UP000735302"/>
    </source>
</evidence>